<evidence type="ECO:0000313" key="3">
    <source>
        <dbReference type="EMBL" id="NBC35757.1"/>
    </source>
</evidence>
<accession>A0ABW9XB50</accession>
<name>A0ABW9XB50_9SPHN</name>
<feature type="transmembrane region" description="Helical" evidence="1">
    <location>
        <begin position="311"/>
        <end position="333"/>
    </location>
</feature>
<comment type="caution">
    <text evidence="3">The sequence shown here is derived from an EMBL/GenBank/DDBJ whole genome shotgun (WGS) entry which is preliminary data.</text>
</comment>
<proteinExistence type="predicted"/>
<gene>
    <name evidence="3" type="ORF">GTZ99_04205</name>
</gene>
<organism evidence="3 4">
    <name type="scientific">Novosphingobium ovatum</name>
    <dbReference type="NCBI Taxonomy" id="1908523"/>
    <lineage>
        <taxon>Bacteria</taxon>
        <taxon>Pseudomonadati</taxon>
        <taxon>Pseudomonadota</taxon>
        <taxon>Alphaproteobacteria</taxon>
        <taxon>Sphingomonadales</taxon>
        <taxon>Sphingomonadaceae</taxon>
        <taxon>Novosphingobium</taxon>
    </lineage>
</organism>
<dbReference type="RefSeq" id="WP_161716995.1">
    <property type="nucleotide sequence ID" value="NZ_JAAAPO010000001.1"/>
</dbReference>
<feature type="transmembrane region" description="Helical" evidence="1">
    <location>
        <begin position="288"/>
        <end position="305"/>
    </location>
</feature>
<keyword evidence="2" id="KW-0732">Signal</keyword>
<evidence type="ECO:0000256" key="2">
    <source>
        <dbReference type="SAM" id="SignalP"/>
    </source>
</evidence>
<reference evidence="4" key="1">
    <citation type="submission" date="2020-01" db="EMBL/GenBank/DDBJ databases">
        <title>Sphingomonas sp. strain CSW-10.</title>
        <authorList>
            <person name="Chen W.-M."/>
        </authorList>
    </citation>
    <scope>NUCLEOTIDE SEQUENCE [LARGE SCALE GENOMIC DNA]</scope>
    <source>
        <strain evidence="4">FSY-8</strain>
    </source>
</reference>
<protein>
    <submittedName>
        <fullName evidence="3">Uncharacterized protein</fullName>
    </submittedName>
</protein>
<dbReference type="Proteomes" id="UP000753724">
    <property type="component" value="Unassembled WGS sequence"/>
</dbReference>
<feature type="transmembrane region" description="Helical" evidence="1">
    <location>
        <begin position="91"/>
        <end position="115"/>
    </location>
</feature>
<sequence length="367" mass="39824">MLARLPRPFAIAFVVLIAAIAAWCATATPPPIKTAKKGGYTDVRLYRDISAQVAQGVPYYQAAAQLQREHRYPLKPAVTVRPGTLVIGAAWIGWGGIQKLCMAALMVAVFVWAICLETSLHWVERIGLGFAIGAGGGGVLRDVLMSLHEYPAGLFLGIALAGQIGWPRKWWWVVLPAAIGLAVRELVLPFILLSLAFALWERRWREAAAWSALIACFGVYLVWHIAQVEAVLRPGDIASPGWHAMQGFSGFLKAVIFTSVLQGQKLPVALTLASLPLLGWLAMDGRRGAFAILMVVGYAVMIAAFSRPDTFYWGAIMLPWYFAGFALVPRALVQIYGALRGQRLGVMPPETPLLPAPEADTPKTAAC</sequence>
<feature type="transmembrane region" description="Helical" evidence="1">
    <location>
        <begin position="266"/>
        <end position="283"/>
    </location>
</feature>
<keyword evidence="4" id="KW-1185">Reference proteome</keyword>
<evidence type="ECO:0000313" key="4">
    <source>
        <dbReference type="Proteomes" id="UP000753724"/>
    </source>
</evidence>
<feature type="transmembrane region" description="Helical" evidence="1">
    <location>
        <begin position="172"/>
        <end position="200"/>
    </location>
</feature>
<feature type="chain" id="PRO_5045224225" evidence="2">
    <location>
        <begin position="28"/>
        <end position="367"/>
    </location>
</feature>
<dbReference type="EMBL" id="JAAAPO010000001">
    <property type="protein sequence ID" value="NBC35757.1"/>
    <property type="molecule type" value="Genomic_DNA"/>
</dbReference>
<keyword evidence="1" id="KW-0472">Membrane</keyword>
<keyword evidence="1" id="KW-1133">Transmembrane helix</keyword>
<keyword evidence="1" id="KW-0812">Transmembrane</keyword>
<feature type="signal peptide" evidence="2">
    <location>
        <begin position="1"/>
        <end position="27"/>
    </location>
</feature>
<feature type="transmembrane region" description="Helical" evidence="1">
    <location>
        <begin position="207"/>
        <end position="226"/>
    </location>
</feature>
<evidence type="ECO:0000256" key="1">
    <source>
        <dbReference type="SAM" id="Phobius"/>
    </source>
</evidence>